<name>A0ABT7LNJ1_9BURK</name>
<evidence type="ECO:0000313" key="1">
    <source>
        <dbReference type="EMBL" id="MDL5034427.1"/>
    </source>
</evidence>
<dbReference type="Proteomes" id="UP001238603">
    <property type="component" value="Unassembled WGS sequence"/>
</dbReference>
<dbReference type="RefSeq" id="WP_285984502.1">
    <property type="nucleotide sequence ID" value="NZ_JASVDS010000008.1"/>
</dbReference>
<gene>
    <name evidence="1" type="ORF">QRD43_21165</name>
</gene>
<comment type="caution">
    <text evidence="1">The sequence shown here is derived from an EMBL/GenBank/DDBJ whole genome shotgun (WGS) entry which is preliminary data.</text>
</comment>
<accession>A0ABT7LNJ1</accession>
<dbReference type="EMBL" id="JASVDS010000008">
    <property type="protein sequence ID" value="MDL5034427.1"/>
    <property type="molecule type" value="Genomic_DNA"/>
</dbReference>
<organism evidence="1 2">
    <name type="scientific">Roseateles subflavus</name>
    <dbReference type="NCBI Taxonomy" id="3053353"/>
    <lineage>
        <taxon>Bacteria</taxon>
        <taxon>Pseudomonadati</taxon>
        <taxon>Pseudomonadota</taxon>
        <taxon>Betaproteobacteria</taxon>
        <taxon>Burkholderiales</taxon>
        <taxon>Sphaerotilaceae</taxon>
        <taxon>Roseateles</taxon>
    </lineage>
</organism>
<sequence length="56" mass="6504">MTKTDTDFDDWYTNLQVHLLDRTGVEYRDVDAARVDFDAGRDVFDVVDQIAAEYES</sequence>
<proteinExistence type="predicted"/>
<keyword evidence="2" id="KW-1185">Reference proteome</keyword>
<evidence type="ECO:0000313" key="2">
    <source>
        <dbReference type="Proteomes" id="UP001238603"/>
    </source>
</evidence>
<protein>
    <submittedName>
        <fullName evidence="1">Uncharacterized protein</fullName>
    </submittedName>
</protein>
<reference evidence="1 2" key="1">
    <citation type="submission" date="2023-06" db="EMBL/GenBank/DDBJ databases">
        <title>Pelomonas sp. APW6 16S ribosomal RNA gene genome sequencing and assembly.</title>
        <authorList>
            <person name="Woo H."/>
        </authorList>
    </citation>
    <scope>NUCLEOTIDE SEQUENCE [LARGE SCALE GENOMIC DNA]</scope>
    <source>
        <strain evidence="1 2">APW6</strain>
    </source>
</reference>